<organism evidence="9 10">
    <name type="scientific">Coniochaeta hoffmannii</name>
    <dbReference type="NCBI Taxonomy" id="91930"/>
    <lineage>
        <taxon>Eukaryota</taxon>
        <taxon>Fungi</taxon>
        <taxon>Dikarya</taxon>
        <taxon>Ascomycota</taxon>
        <taxon>Pezizomycotina</taxon>
        <taxon>Sordariomycetes</taxon>
        <taxon>Sordariomycetidae</taxon>
        <taxon>Coniochaetales</taxon>
        <taxon>Coniochaetaceae</taxon>
        <taxon>Coniochaeta</taxon>
    </lineage>
</organism>
<keyword evidence="3" id="KW-0186">Copper</keyword>
<comment type="caution">
    <text evidence="9">The sequence shown here is derived from an EMBL/GenBank/DDBJ whole genome shotgun (WGS) entry which is preliminary data.</text>
</comment>
<keyword evidence="7" id="KW-0812">Transmembrane</keyword>
<evidence type="ECO:0000256" key="7">
    <source>
        <dbReference type="SAM" id="Phobius"/>
    </source>
</evidence>
<dbReference type="PANTHER" id="PTHR36575">
    <property type="entry name" value="BINDING PROTEIN, PUTATIVE (AFU_ORTHOLOGUE AFUA_1G14430)-RELATED"/>
    <property type="match status" value="1"/>
</dbReference>
<dbReference type="Pfam" id="PF03067">
    <property type="entry name" value="LPMO_10"/>
    <property type="match status" value="1"/>
</dbReference>
<comment type="cofactor">
    <cofactor evidence="1">
        <name>Cu(2+)</name>
        <dbReference type="ChEBI" id="CHEBI:29036"/>
    </cofactor>
</comment>
<keyword evidence="5" id="KW-0325">Glycoprotein</keyword>
<evidence type="ECO:0000256" key="6">
    <source>
        <dbReference type="ARBA" id="ARBA00034311"/>
    </source>
</evidence>
<feature type="transmembrane region" description="Helical" evidence="7">
    <location>
        <begin position="300"/>
        <end position="326"/>
    </location>
</feature>
<dbReference type="EMBL" id="JANBVN010000126">
    <property type="protein sequence ID" value="KAJ9142038.1"/>
    <property type="molecule type" value="Genomic_DNA"/>
</dbReference>
<name>A0AA38RMU9_9PEZI</name>
<dbReference type="Gene3D" id="2.70.50.70">
    <property type="match status" value="1"/>
</dbReference>
<evidence type="ECO:0000259" key="8">
    <source>
        <dbReference type="Pfam" id="PF03067"/>
    </source>
</evidence>
<evidence type="ECO:0000256" key="4">
    <source>
        <dbReference type="ARBA" id="ARBA00023157"/>
    </source>
</evidence>
<comment type="similarity">
    <text evidence="6">Belongs to the polysaccharide monooxygenase AA13 family.</text>
</comment>
<dbReference type="Proteomes" id="UP001174691">
    <property type="component" value="Unassembled WGS sequence"/>
</dbReference>
<feature type="domain" description="Chitin-binding type-4" evidence="8">
    <location>
        <begin position="49"/>
        <end position="226"/>
    </location>
</feature>
<evidence type="ECO:0000256" key="1">
    <source>
        <dbReference type="ARBA" id="ARBA00001973"/>
    </source>
</evidence>
<proteinExistence type="inferred from homology"/>
<evidence type="ECO:0000313" key="10">
    <source>
        <dbReference type="Proteomes" id="UP001174691"/>
    </source>
</evidence>
<dbReference type="AlphaFoldDB" id="A0AA38RMU9"/>
<keyword evidence="2" id="KW-0479">Metal-binding</keyword>
<protein>
    <recommendedName>
        <fullName evidence="8">Chitin-binding type-4 domain-containing protein</fullName>
    </recommendedName>
</protein>
<evidence type="ECO:0000256" key="3">
    <source>
        <dbReference type="ARBA" id="ARBA00023008"/>
    </source>
</evidence>
<keyword evidence="4" id="KW-1015">Disulfide bond</keyword>
<dbReference type="InterPro" id="IPR052282">
    <property type="entry name" value="Starch-active_LPMO"/>
</dbReference>
<keyword evidence="7" id="KW-1133">Transmembrane helix</keyword>
<accession>A0AA38RMU9</accession>
<keyword evidence="10" id="KW-1185">Reference proteome</keyword>
<dbReference type="InterPro" id="IPR004302">
    <property type="entry name" value="Cellulose/chitin-bd_N"/>
</dbReference>
<evidence type="ECO:0000256" key="2">
    <source>
        <dbReference type="ARBA" id="ARBA00022723"/>
    </source>
</evidence>
<reference evidence="9" key="1">
    <citation type="submission" date="2022-07" db="EMBL/GenBank/DDBJ databases">
        <title>Fungi with potential for degradation of polypropylene.</title>
        <authorList>
            <person name="Gostincar C."/>
        </authorList>
    </citation>
    <scope>NUCLEOTIDE SEQUENCE</scope>
    <source>
        <strain evidence="9">EXF-13287</strain>
    </source>
</reference>
<evidence type="ECO:0000256" key="5">
    <source>
        <dbReference type="ARBA" id="ARBA00023180"/>
    </source>
</evidence>
<sequence length="341" mass="37634">MRPPPFTPSSANPSNNSRLSPHPLLTFTSTLLTILLVVVLLTPSPTSAHGYLLHPPSRAAGPATLSACGKPITDAILRDNTSHIEGLPELSLQSNSGFDPALCNLWLCRGLQFGDNRAAGQVQAWRPGQVVGVKVKITIPHDGSANVSVVDARENRVVGEMLRYWGQGYANEREFFEGSAARNQTEFNVTVPEDLGGRCARAGDCVLQWWWYGKGARQTYESCVDFVVVPDAGGGGVDAHPEEHFWWRRWFGSTVTQPILTESRHMSNLDTVPPTYDHRYWKTRDPVRSPIDKSVIARLVLGWVTTGESLVLYVFFAVFASSFWVARVSRTTPTSPSLINF</sequence>
<dbReference type="GO" id="GO:0046872">
    <property type="term" value="F:metal ion binding"/>
    <property type="evidence" value="ECO:0007669"/>
    <property type="project" value="UniProtKB-KW"/>
</dbReference>
<evidence type="ECO:0000313" key="9">
    <source>
        <dbReference type="EMBL" id="KAJ9142038.1"/>
    </source>
</evidence>
<keyword evidence="7" id="KW-0472">Membrane</keyword>
<gene>
    <name evidence="9" type="ORF">NKR19_g7323</name>
</gene>
<dbReference type="PANTHER" id="PTHR36575:SF2">
    <property type="entry name" value="CHITIN-BINDING TYPE-4 DOMAIN-CONTAINING PROTEIN-RELATED"/>
    <property type="match status" value="1"/>
</dbReference>